<sequence>MYVDGKFPPSLSLLLQPVVFKREKHRKREPLTNYTTTSPIPNSIHPLSSISLFLIRAKPTNFCSRFHHIQGFLKWVFSFVVD</sequence>
<gene>
    <name evidence="1" type="ORF">L2E82_24861</name>
</gene>
<evidence type="ECO:0000313" key="2">
    <source>
        <dbReference type="Proteomes" id="UP001055811"/>
    </source>
</evidence>
<name>A0ACB9E1N4_CICIN</name>
<accession>A0ACB9E1N4</accession>
<organism evidence="1 2">
    <name type="scientific">Cichorium intybus</name>
    <name type="common">Chicory</name>
    <dbReference type="NCBI Taxonomy" id="13427"/>
    <lineage>
        <taxon>Eukaryota</taxon>
        <taxon>Viridiplantae</taxon>
        <taxon>Streptophyta</taxon>
        <taxon>Embryophyta</taxon>
        <taxon>Tracheophyta</taxon>
        <taxon>Spermatophyta</taxon>
        <taxon>Magnoliopsida</taxon>
        <taxon>eudicotyledons</taxon>
        <taxon>Gunneridae</taxon>
        <taxon>Pentapetalae</taxon>
        <taxon>asterids</taxon>
        <taxon>campanulids</taxon>
        <taxon>Asterales</taxon>
        <taxon>Asteraceae</taxon>
        <taxon>Cichorioideae</taxon>
        <taxon>Cichorieae</taxon>
        <taxon>Cichoriinae</taxon>
        <taxon>Cichorium</taxon>
    </lineage>
</organism>
<dbReference type="Proteomes" id="UP001055811">
    <property type="component" value="Linkage Group LG04"/>
</dbReference>
<keyword evidence="2" id="KW-1185">Reference proteome</keyword>
<evidence type="ECO:0000313" key="1">
    <source>
        <dbReference type="EMBL" id="KAI3752824.1"/>
    </source>
</evidence>
<proteinExistence type="predicted"/>
<comment type="caution">
    <text evidence="1">The sequence shown here is derived from an EMBL/GenBank/DDBJ whole genome shotgun (WGS) entry which is preliminary data.</text>
</comment>
<dbReference type="EMBL" id="CM042012">
    <property type="protein sequence ID" value="KAI3752824.1"/>
    <property type="molecule type" value="Genomic_DNA"/>
</dbReference>
<reference evidence="2" key="1">
    <citation type="journal article" date="2022" name="Mol. Ecol. Resour.">
        <title>The genomes of chicory, endive, great burdock and yacon provide insights into Asteraceae palaeo-polyploidization history and plant inulin production.</title>
        <authorList>
            <person name="Fan W."/>
            <person name="Wang S."/>
            <person name="Wang H."/>
            <person name="Wang A."/>
            <person name="Jiang F."/>
            <person name="Liu H."/>
            <person name="Zhao H."/>
            <person name="Xu D."/>
            <person name="Zhang Y."/>
        </authorList>
    </citation>
    <scope>NUCLEOTIDE SEQUENCE [LARGE SCALE GENOMIC DNA]</scope>
    <source>
        <strain evidence="2">cv. Punajuju</strain>
    </source>
</reference>
<reference evidence="1 2" key="2">
    <citation type="journal article" date="2022" name="Mol. Ecol. Resour.">
        <title>The genomes of chicory, endive, great burdock and yacon provide insights into Asteraceae paleo-polyploidization history and plant inulin production.</title>
        <authorList>
            <person name="Fan W."/>
            <person name="Wang S."/>
            <person name="Wang H."/>
            <person name="Wang A."/>
            <person name="Jiang F."/>
            <person name="Liu H."/>
            <person name="Zhao H."/>
            <person name="Xu D."/>
            <person name="Zhang Y."/>
        </authorList>
    </citation>
    <scope>NUCLEOTIDE SEQUENCE [LARGE SCALE GENOMIC DNA]</scope>
    <source>
        <strain evidence="2">cv. Punajuju</strain>
        <tissue evidence="1">Leaves</tissue>
    </source>
</reference>
<protein>
    <submittedName>
        <fullName evidence="1">Uncharacterized protein</fullName>
    </submittedName>
</protein>